<dbReference type="InterPro" id="IPR002035">
    <property type="entry name" value="VWF_A"/>
</dbReference>
<evidence type="ECO:0000259" key="3">
    <source>
        <dbReference type="PROSITE" id="PS50234"/>
    </source>
</evidence>
<dbReference type="CDD" id="cd01465">
    <property type="entry name" value="vWA_subgroup"/>
    <property type="match status" value="1"/>
</dbReference>
<dbReference type="OrthoDB" id="9805121at2"/>
<reference evidence="5" key="1">
    <citation type="submission" date="2018-05" db="EMBL/GenBank/DDBJ databases">
        <title>Zavarzinia sp. HR-AS.</title>
        <authorList>
            <person name="Lee Y."/>
            <person name="Jeon C.O."/>
        </authorList>
    </citation>
    <scope>NUCLEOTIDE SEQUENCE [LARGE SCALE GENOMIC DNA]</scope>
    <source>
        <strain evidence="5">DSM 1231</strain>
    </source>
</reference>
<name>A0A317DVR9_9PROT</name>
<dbReference type="PANTHER" id="PTHR10579:SF43">
    <property type="entry name" value="ZINC FINGER (C3HC4-TYPE RING FINGER) FAMILY PROTEIN"/>
    <property type="match status" value="1"/>
</dbReference>
<dbReference type="EMBL" id="QGLF01000005">
    <property type="protein sequence ID" value="PWR18778.1"/>
    <property type="molecule type" value="Genomic_DNA"/>
</dbReference>
<dbReference type="PROSITE" id="PS51257">
    <property type="entry name" value="PROKAR_LIPOPROTEIN"/>
    <property type="match status" value="1"/>
</dbReference>
<comment type="caution">
    <text evidence="4">The sequence shown here is derived from an EMBL/GenBank/DDBJ whole genome shotgun (WGS) entry which is preliminary data.</text>
</comment>
<evidence type="ECO:0000313" key="4">
    <source>
        <dbReference type="EMBL" id="PWR18778.1"/>
    </source>
</evidence>
<protein>
    <submittedName>
        <fullName evidence="4">VWA domain-containing protein</fullName>
    </submittedName>
</protein>
<feature type="domain" description="VWFA" evidence="3">
    <location>
        <begin position="197"/>
        <end position="375"/>
    </location>
</feature>
<dbReference type="Gene3D" id="3.40.50.410">
    <property type="entry name" value="von Willebrand factor, type A domain"/>
    <property type="match status" value="1"/>
</dbReference>
<dbReference type="InterPro" id="IPR022156">
    <property type="entry name" value="Uncharacterised_YfbK_N"/>
</dbReference>
<dbReference type="InterPro" id="IPR036465">
    <property type="entry name" value="vWFA_dom_sf"/>
</dbReference>
<dbReference type="SUPFAM" id="SSF53300">
    <property type="entry name" value="vWA-like"/>
    <property type="match status" value="1"/>
</dbReference>
<dbReference type="Pfam" id="PF12034">
    <property type="entry name" value="YfbK_C"/>
    <property type="match status" value="1"/>
</dbReference>
<feature type="region of interest" description="Disordered" evidence="1">
    <location>
        <begin position="33"/>
        <end position="67"/>
    </location>
</feature>
<dbReference type="Pfam" id="PF00092">
    <property type="entry name" value="VWA"/>
    <property type="match status" value="1"/>
</dbReference>
<evidence type="ECO:0000313" key="5">
    <source>
        <dbReference type="Proteomes" id="UP000246077"/>
    </source>
</evidence>
<keyword evidence="5" id="KW-1185">Reference proteome</keyword>
<dbReference type="Pfam" id="PF12450">
    <property type="entry name" value="vWF_A"/>
    <property type="match status" value="1"/>
</dbReference>
<dbReference type="Proteomes" id="UP000246077">
    <property type="component" value="Unassembled WGS sequence"/>
</dbReference>
<dbReference type="SMART" id="SM00327">
    <property type="entry name" value="VWA"/>
    <property type="match status" value="1"/>
</dbReference>
<dbReference type="RefSeq" id="WP_109922467.1">
    <property type="nucleotide sequence ID" value="NZ_QGLF01000005.1"/>
</dbReference>
<feature type="chain" id="PRO_5016426355" evidence="2">
    <location>
        <begin position="35"/>
        <end position="556"/>
    </location>
</feature>
<dbReference type="PROSITE" id="PS50234">
    <property type="entry name" value="VWFA"/>
    <property type="match status" value="1"/>
</dbReference>
<gene>
    <name evidence="4" type="ORF">DKG75_17490</name>
</gene>
<evidence type="ECO:0000256" key="2">
    <source>
        <dbReference type="SAM" id="SignalP"/>
    </source>
</evidence>
<accession>A0A317DVR9</accession>
<dbReference type="PANTHER" id="PTHR10579">
    <property type="entry name" value="CALCIUM-ACTIVATED CHLORIDE CHANNEL REGULATOR"/>
    <property type="match status" value="1"/>
</dbReference>
<evidence type="ECO:0000256" key="1">
    <source>
        <dbReference type="SAM" id="MobiDB-lite"/>
    </source>
</evidence>
<sequence>MTSMARHDRRRDRSRLILSAPLALAGALAGCNEAAVSSSDGAAKPAAIEPTPSETATPEVPPPAPTAARPAIAMEARAMPAPMPPPPSADRFTDAEANPVKRAAEEPVSTFSSDVDTASYAIARRFLREGTLPPEGAVRVEEMINYFPYDMPEAADRRQPFTTRVAVMPAPWNAAAQLMTVSVHAMDIDGAGRPPLNLVLLVDVSGSMAGADRLDLVKASFIDFVRDLRAEDRIAIVTYAGGVETVLPPTAGRERDKIVAAIRALGAGGSTAGAAGMDEAYALARRHYDKDGVNRIILATDGDFNVGRSSPRELEQLVKEQRRNGIYLSVLGVGAGNLNDRLMQAIAQAGNGNAAYIDTALEGRKVLREEAASTLLPVADDVKFQVEFNPARVGEYRLIGYETRALRREDFNDDKVDAGDVGSGRTVTAIYEITPAGTPGHIDPLRYGTEAAPAPDRGGEIAFLRIRYKLPGEGSSRLIERPVTDRDALASLSAAGDDQRFQVAVAAFGQKLAGSRHLSDMPWSAIADLGQGARGRDPDGYRAEFVQLVRTADGLD</sequence>
<proteinExistence type="predicted"/>
<dbReference type="AlphaFoldDB" id="A0A317DVR9"/>
<feature type="compositionally biased region" description="Low complexity" evidence="1">
    <location>
        <begin position="45"/>
        <end position="58"/>
    </location>
</feature>
<dbReference type="InterPro" id="IPR021908">
    <property type="entry name" value="YfbK_C"/>
</dbReference>
<feature type="signal peptide" evidence="2">
    <location>
        <begin position="1"/>
        <end position="34"/>
    </location>
</feature>
<keyword evidence="2" id="KW-0732">Signal</keyword>
<dbReference type="InterPro" id="IPR051266">
    <property type="entry name" value="CLCR"/>
</dbReference>
<organism evidence="4 5">
    <name type="scientific">Zavarzinia compransoris</name>
    <dbReference type="NCBI Taxonomy" id="1264899"/>
    <lineage>
        <taxon>Bacteria</taxon>
        <taxon>Pseudomonadati</taxon>
        <taxon>Pseudomonadota</taxon>
        <taxon>Alphaproteobacteria</taxon>
        <taxon>Rhodospirillales</taxon>
        <taxon>Zavarziniaceae</taxon>
        <taxon>Zavarzinia</taxon>
    </lineage>
</organism>